<reference evidence="10 11" key="1">
    <citation type="submission" date="2019-08" db="EMBL/GenBank/DDBJ databases">
        <title>Complete genome sequence of Terriglobus albidus strain ORNL.</title>
        <authorList>
            <person name="Podar M."/>
        </authorList>
    </citation>
    <scope>NUCLEOTIDE SEQUENCE [LARGE SCALE GENOMIC DNA]</scope>
    <source>
        <strain evidence="10 11">ORNL</strain>
    </source>
</reference>
<keyword evidence="11" id="KW-1185">Reference proteome</keyword>
<comment type="subcellular location">
    <subcellularLocation>
        <location evidence="1">Cell outer membrane</location>
        <topology evidence="1">Multi-pass membrane protein</topology>
    </subcellularLocation>
</comment>
<feature type="signal peptide" evidence="8">
    <location>
        <begin position="1"/>
        <end position="20"/>
    </location>
</feature>
<dbReference type="InterPro" id="IPR008969">
    <property type="entry name" value="CarboxyPept-like_regulatory"/>
</dbReference>
<accession>A0A5B9EGY1</accession>
<evidence type="ECO:0000256" key="1">
    <source>
        <dbReference type="ARBA" id="ARBA00004571"/>
    </source>
</evidence>
<dbReference type="GO" id="GO:0009279">
    <property type="term" value="C:cell outer membrane"/>
    <property type="evidence" value="ECO:0007669"/>
    <property type="project" value="UniProtKB-SubCell"/>
</dbReference>
<dbReference type="InterPro" id="IPR036942">
    <property type="entry name" value="Beta-barrel_TonB_sf"/>
</dbReference>
<dbReference type="OrthoDB" id="99514at2"/>
<dbReference type="EMBL" id="CP042806">
    <property type="protein sequence ID" value="QEE30070.1"/>
    <property type="molecule type" value="Genomic_DNA"/>
</dbReference>
<sequence length="880" mass="95061">MHFKLSALCLLFAGTLAAQQCSPVTGTVRDTTGAVIPDATLTVDTNPAIVSDAQGHFSLGCISGKHTLLVEAISFASQTISLPGAATLNITLKPETVTMAVDAQIDGSGLDTSAGDAAGSRTLNRQDLAQMADDPDDLQRQLQALAAVSGGAPGAATITVDGFQNGSRMPPKSSIAFVRVNPDLFSAEYERPPYEGGRIEIITRPGQDKYHGSLFLTDSDTLFNARDPFATSRAAIGKRRYGFDLSGPLLSKKRDFTLSLEKRDIDDFAVVNAVTLDATGNQQSVNQNVPTPQRLWIANARVGMMLSPKNNFTLSYTANVNSLQNLAVGGTILPEAGYDSQQAEHIIRATNVTTISPRIVHEARASFMWRNRDDTPHSTAAALQVSGAFTAGGYTGGYFASHEKVTEVDDDVLLSSKKHALKLGLQMIDNLEHLNQPDTFNGSYTFSGATVGGTTIGGLEQYRRAMLRLAGGTATTYTVNQGSPTVDFNQLRLVLFAQDQWKLTPHVQIALGMRYALQTSPSTFSNLGPRAGISWSPDKKQKLILRARAGLFFSPIDTNTAGVTLRLNGITQQQSIIYSANYGTPLTGATPIHTLRNFAGSVMQTPSLQTHLGAEYELPAHWHIQSNLYIVRAWDTMRSRNINAPLNNQPTGPRPTVANTNILEYQQTGHLHGNVMFVGVDQHSLRRFQIFLGYVRMDLRGDADGPNTFQQSNLSKAGELARPTWTNTHRIISISQVNLPKKFTVSNVFNATSGTPLNLTTGLDTNGDGVFNERPQYATSTANAYQTPFGLLTAVGGTGAFPRNAATLPWTVQLDTNLSRSFALSKKDAARTITFNARAANLMNHTNVTAVGSVLGSPLFLKPYASDAGRRIELGFRYNF</sequence>
<dbReference type="Proteomes" id="UP000321820">
    <property type="component" value="Chromosome"/>
</dbReference>
<evidence type="ECO:0000256" key="5">
    <source>
        <dbReference type="ARBA" id="ARBA00022729"/>
    </source>
</evidence>
<protein>
    <submittedName>
        <fullName evidence="10">TonB-dependent receptor</fullName>
    </submittedName>
</protein>
<dbReference type="AlphaFoldDB" id="A0A5B9EGY1"/>
<feature type="domain" description="TonB-dependent transporter Oar-like beta-barrel" evidence="9">
    <location>
        <begin position="278"/>
        <end position="522"/>
    </location>
</feature>
<keyword evidence="7" id="KW-0998">Cell outer membrane</keyword>
<dbReference type="RefSeq" id="WP_147649340.1">
    <property type="nucleotide sequence ID" value="NZ_CP042806.1"/>
</dbReference>
<dbReference type="SUPFAM" id="SSF56935">
    <property type="entry name" value="Porins"/>
    <property type="match status" value="1"/>
</dbReference>
<dbReference type="InterPro" id="IPR039426">
    <property type="entry name" value="TonB-dep_rcpt-like"/>
</dbReference>
<keyword evidence="10" id="KW-0675">Receptor</keyword>
<dbReference type="GO" id="GO:0044718">
    <property type="term" value="P:siderophore transmembrane transport"/>
    <property type="evidence" value="ECO:0007669"/>
    <property type="project" value="TreeGrafter"/>
</dbReference>
<organism evidence="10 11">
    <name type="scientific">Terriglobus albidus</name>
    <dbReference type="NCBI Taxonomy" id="1592106"/>
    <lineage>
        <taxon>Bacteria</taxon>
        <taxon>Pseudomonadati</taxon>
        <taxon>Acidobacteriota</taxon>
        <taxon>Terriglobia</taxon>
        <taxon>Terriglobales</taxon>
        <taxon>Acidobacteriaceae</taxon>
        <taxon>Terriglobus</taxon>
    </lineage>
</organism>
<dbReference type="GO" id="GO:0015344">
    <property type="term" value="F:siderophore uptake transmembrane transporter activity"/>
    <property type="evidence" value="ECO:0007669"/>
    <property type="project" value="TreeGrafter"/>
</dbReference>
<evidence type="ECO:0000256" key="3">
    <source>
        <dbReference type="ARBA" id="ARBA00022452"/>
    </source>
</evidence>
<evidence type="ECO:0000256" key="8">
    <source>
        <dbReference type="SAM" id="SignalP"/>
    </source>
</evidence>
<dbReference type="InterPro" id="IPR057601">
    <property type="entry name" value="Oar-like_b-barrel"/>
</dbReference>
<dbReference type="PANTHER" id="PTHR30069:SF29">
    <property type="entry name" value="HEMOGLOBIN AND HEMOGLOBIN-HAPTOGLOBIN-BINDING PROTEIN 1-RELATED"/>
    <property type="match status" value="1"/>
</dbReference>
<dbReference type="Gene3D" id="2.60.40.1120">
    <property type="entry name" value="Carboxypeptidase-like, regulatory domain"/>
    <property type="match status" value="1"/>
</dbReference>
<dbReference type="Pfam" id="PF13620">
    <property type="entry name" value="CarboxypepD_reg"/>
    <property type="match status" value="1"/>
</dbReference>
<dbReference type="Pfam" id="PF25183">
    <property type="entry name" value="OMP_b-brl_4"/>
    <property type="match status" value="2"/>
</dbReference>
<evidence type="ECO:0000313" key="10">
    <source>
        <dbReference type="EMBL" id="QEE30070.1"/>
    </source>
</evidence>
<dbReference type="PANTHER" id="PTHR30069">
    <property type="entry name" value="TONB-DEPENDENT OUTER MEMBRANE RECEPTOR"/>
    <property type="match status" value="1"/>
</dbReference>
<feature type="domain" description="TonB-dependent transporter Oar-like beta-barrel" evidence="9">
    <location>
        <begin position="524"/>
        <end position="857"/>
    </location>
</feature>
<name>A0A5B9EGY1_9BACT</name>
<keyword evidence="3" id="KW-1134">Transmembrane beta strand</keyword>
<evidence type="ECO:0000256" key="6">
    <source>
        <dbReference type="ARBA" id="ARBA00023136"/>
    </source>
</evidence>
<evidence type="ECO:0000259" key="9">
    <source>
        <dbReference type="Pfam" id="PF25183"/>
    </source>
</evidence>
<dbReference type="SUPFAM" id="SSF49464">
    <property type="entry name" value="Carboxypeptidase regulatory domain-like"/>
    <property type="match status" value="1"/>
</dbReference>
<keyword evidence="4" id="KW-0812">Transmembrane</keyword>
<evidence type="ECO:0000313" key="11">
    <source>
        <dbReference type="Proteomes" id="UP000321820"/>
    </source>
</evidence>
<keyword evidence="5 8" id="KW-0732">Signal</keyword>
<gene>
    <name evidence="10" type="ORF">FTW19_20045</name>
</gene>
<dbReference type="KEGG" id="talb:FTW19_20045"/>
<feature type="chain" id="PRO_5022823167" evidence="8">
    <location>
        <begin position="21"/>
        <end position="880"/>
    </location>
</feature>
<evidence type="ECO:0000256" key="7">
    <source>
        <dbReference type="ARBA" id="ARBA00023237"/>
    </source>
</evidence>
<proteinExistence type="predicted"/>
<keyword evidence="6" id="KW-0472">Membrane</keyword>
<keyword evidence="2" id="KW-0813">Transport</keyword>
<dbReference type="Gene3D" id="2.40.170.20">
    <property type="entry name" value="TonB-dependent receptor, beta-barrel domain"/>
    <property type="match status" value="1"/>
</dbReference>
<evidence type="ECO:0000256" key="2">
    <source>
        <dbReference type="ARBA" id="ARBA00022448"/>
    </source>
</evidence>
<evidence type="ECO:0000256" key="4">
    <source>
        <dbReference type="ARBA" id="ARBA00022692"/>
    </source>
</evidence>